<name>A0A0C3BVR3_HEBCY</name>
<dbReference type="AlphaFoldDB" id="A0A0C3BVR3"/>
<evidence type="ECO:0000313" key="2">
    <source>
        <dbReference type="Proteomes" id="UP000053424"/>
    </source>
</evidence>
<sequence>MRAGCVFSAEHLGRSSVFEGLKCPPEASTCLFKRPPFLPLRSQLKCSGSFVAVVQ</sequence>
<dbReference type="Proteomes" id="UP000053424">
    <property type="component" value="Unassembled WGS sequence"/>
</dbReference>
<dbReference type="EMBL" id="KN831782">
    <property type="protein sequence ID" value="KIM40710.1"/>
    <property type="molecule type" value="Genomic_DNA"/>
</dbReference>
<keyword evidence="2" id="KW-1185">Reference proteome</keyword>
<protein>
    <submittedName>
        <fullName evidence="1">Uncharacterized protein</fullName>
    </submittedName>
</protein>
<dbReference type="HOGENOM" id="CLU_3032567_0_0_1"/>
<accession>A0A0C3BVR3</accession>
<gene>
    <name evidence="1" type="ORF">M413DRAFT_446108</name>
</gene>
<proteinExistence type="predicted"/>
<evidence type="ECO:0000313" key="1">
    <source>
        <dbReference type="EMBL" id="KIM40710.1"/>
    </source>
</evidence>
<reference evidence="1 2" key="1">
    <citation type="submission" date="2014-04" db="EMBL/GenBank/DDBJ databases">
        <authorList>
            <consortium name="DOE Joint Genome Institute"/>
            <person name="Kuo A."/>
            <person name="Gay G."/>
            <person name="Dore J."/>
            <person name="Kohler A."/>
            <person name="Nagy L.G."/>
            <person name="Floudas D."/>
            <person name="Copeland A."/>
            <person name="Barry K.W."/>
            <person name="Cichocki N."/>
            <person name="Veneault-Fourrey C."/>
            <person name="LaButti K."/>
            <person name="Lindquist E.A."/>
            <person name="Lipzen A."/>
            <person name="Lundell T."/>
            <person name="Morin E."/>
            <person name="Murat C."/>
            <person name="Sun H."/>
            <person name="Tunlid A."/>
            <person name="Henrissat B."/>
            <person name="Grigoriev I.V."/>
            <person name="Hibbett D.S."/>
            <person name="Martin F."/>
            <person name="Nordberg H.P."/>
            <person name="Cantor M.N."/>
            <person name="Hua S.X."/>
        </authorList>
    </citation>
    <scope>NUCLEOTIDE SEQUENCE [LARGE SCALE GENOMIC DNA]</scope>
    <source>
        <strain evidence="2">h7</strain>
    </source>
</reference>
<organism evidence="1 2">
    <name type="scientific">Hebeloma cylindrosporum</name>
    <dbReference type="NCBI Taxonomy" id="76867"/>
    <lineage>
        <taxon>Eukaryota</taxon>
        <taxon>Fungi</taxon>
        <taxon>Dikarya</taxon>
        <taxon>Basidiomycota</taxon>
        <taxon>Agaricomycotina</taxon>
        <taxon>Agaricomycetes</taxon>
        <taxon>Agaricomycetidae</taxon>
        <taxon>Agaricales</taxon>
        <taxon>Agaricineae</taxon>
        <taxon>Hymenogastraceae</taxon>
        <taxon>Hebeloma</taxon>
    </lineage>
</organism>
<reference evidence="2" key="2">
    <citation type="submission" date="2015-01" db="EMBL/GenBank/DDBJ databases">
        <title>Evolutionary Origins and Diversification of the Mycorrhizal Mutualists.</title>
        <authorList>
            <consortium name="DOE Joint Genome Institute"/>
            <consortium name="Mycorrhizal Genomics Consortium"/>
            <person name="Kohler A."/>
            <person name="Kuo A."/>
            <person name="Nagy L.G."/>
            <person name="Floudas D."/>
            <person name="Copeland A."/>
            <person name="Barry K.W."/>
            <person name="Cichocki N."/>
            <person name="Veneault-Fourrey C."/>
            <person name="LaButti K."/>
            <person name="Lindquist E.A."/>
            <person name="Lipzen A."/>
            <person name="Lundell T."/>
            <person name="Morin E."/>
            <person name="Murat C."/>
            <person name="Riley R."/>
            <person name="Ohm R."/>
            <person name="Sun H."/>
            <person name="Tunlid A."/>
            <person name="Henrissat B."/>
            <person name="Grigoriev I.V."/>
            <person name="Hibbett D.S."/>
            <person name="Martin F."/>
        </authorList>
    </citation>
    <scope>NUCLEOTIDE SEQUENCE [LARGE SCALE GENOMIC DNA]</scope>
    <source>
        <strain evidence="2">h7</strain>
    </source>
</reference>